<feature type="region of interest" description="Disordered" evidence="1">
    <location>
        <begin position="593"/>
        <end position="677"/>
    </location>
</feature>
<feature type="compositionally biased region" description="Basic and acidic residues" evidence="1">
    <location>
        <begin position="348"/>
        <end position="374"/>
    </location>
</feature>
<dbReference type="AlphaFoldDB" id="A0A8J7GH36"/>
<feature type="compositionally biased region" description="Low complexity" evidence="1">
    <location>
        <begin position="525"/>
        <end position="538"/>
    </location>
</feature>
<sequence length="677" mass="71589">MGYGDNPSQYYGYSPGGNEELQRNRRLARHTGDDVDHYTPDSSGDEYAATPKIDHGHMRSDDYEGMSKIAGNSIEKIYKRVMAQDSGGVREAAWQWSDVEDLIDHLSTQIRTQTDTLRAGNGAEHPGWHSPGADAFLARGPGATLMSLNDWHDAARNNFLGMLSLAGKIDEFQGKMQTLFDRYKAAIVNDSKLFFANGMNSFEGSPQPPSDYTKVDVAACQRALTASNNWAVKDKYISFMRDTELRFTVMAQDLEYEMGQGYWQVMNNDLRGGTATVYEGPNNAVRTANMPGQKLMTLSVPSRPGGPPGSQFNHQPPSPTKAPVKPPPQVKPDLAHPPSVGDPTKLPDPNKLHDLDQLRDPSKVLDPSKLHDPGKLPGIGELPVQPPGLGLDQPSLSLAGGRQTPTVKSGLLGRTPSVSAPPEAPGLGRSLSQTSGGAPSVPPAMAKGGAKVSRPTGPQDAARQQANGPGMPPSSVLGKSGRTKPGQPAAPEGPEGRSPGATPKGTTPSVLGGRRSGARVGQDQTGTPGSTRPGTSPSVLGKNRDRDRQGSSGGPGAPLEDVFLRPVTEAGATAPVLRRSGAVGRLVADLGEVPEGLRASRPVVNSPAELAARKSAAQASREERDRQSRDDDYDAIQSMLSGETPWTVETPGGAVIANTPHPAPVPTHEPKPVLGGH</sequence>
<proteinExistence type="predicted"/>
<evidence type="ECO:0000256" key="1">
    <source>
        <dbReference type="SAM" id="MobiDB-lite"/>
    </source>
</evidence>
<keyword evidence="3" id="KW-1185">Reference proteome</keyword>
<feature type="compositionally biased region" description="Polar residues" evidence="1">
    <location>
        <begin position="1"/>
        <end position="11"/>
    </location>
</feature>
<feature type="region of interest" description="Disordered" evidence="1">
    <location>
        <begin position="296"/>
        <end position="562"/>
    </location>
</feature>
<feature type="compositionally biased region" description="Basic and acidic residues" evidence="1">
    <location>
        <begin position="620"/>
        <end position="630"/>
    </location>
</feature>
<dbReference type="RefSeq" id="WP_197007115.1">
    <property type="nucleotide sequence ID" value="NZ_BONS01000005.1"/>
</dbReference>
<evidence type="ECO:0000313" key="3">
    <source>
        <dbReference type="Proteomes" id="UP000622552"/>
    </source>
</evidence>
<dbReference type="EMBL" id="JADOUF010000001">
    <property type="protein sequence ID" value="MBG6140583.1"/>
    <property type="molecule type" value="Genomic_DNA"/>
</dbReference>
<dbReference type="Proteomes" id="UP000622552">
    <property type="component" value="Unassembled WGS sequence"/>
</dbReference>
<feature type="compositionally biased region" description="Pro residues" evidence="1">
    <location>
        <begin position="316"/>
        <end position="330"/>
    </location>
</feature>
<organism evidence="2 3">
    <name type="scientific">Longispora fulva</name>
    <dbReference type="NCBI Taxonomy" id="619741"/>
    <lineage>
        <taxon>Bacteria</taxon>
        <taxon>Bacillati</taxon>
        <taxon>Actinomycetota</taxon>
        <taxon>Actinomycetes</taxon>
        <taxon>Micromonosporales</taxon>
        <taxon>Micromonosporaceae</taxon>
        <taxon>Longispora</taxon>
    </lineage>
</organism>
<accession>A0A8J7GH36</accession>
<name>A0A8J7GH36_9ACTN</name>
<comment type="caution">
    <text evidence="2">The sequence shown here is derived from an EMBL/GenBank/DDBJ whole genome shotgun (WGS) entry which is preliminary data.</text>
</comment>
<evidence type="ECO:0000313" key="2">
    <source>
        <dbReference type="EMBL" id="MBG6140583.1"/>
    </source>
</evidence>
<feature type="region of interest" description="Disordered" evidence="1">
    <location>
        <begin position="1"/>
        <end position="21"/>
    </location>
</feature>
<gene>
    <name evidence="2" type="ORF">IW245_006777</name>
</gene>
<reference evidence="2" key="1">
    <citation type="submission" date="2020-11" db="EMBL/GenBank/DDBJ databases">
        <title>Sequencing the genomes of 1000 actinobacteria strains.</title>
        <authorList>
            <person name="Klenk H.-P."/>
        </authorList>
    </citation>
    <scope>NUCLEOTIDE SEQUENCE</scope>
    <source>
        <strain evidence="2">DSM 45356</strain>
    </source>
</reference>
<protein>
    <submittedName>
        <fullName evidence="2">Uncharacterized protein</fullName>
    </submittedName>
</protein>